<gene>
    <name evidence="1" type="ORF">HELGO_WM14028</name>
</gene>
<reference evidence="1" key="1">
    <citation type="submission" date="2020-01" db="EMBL/GenBank/DDBJ databases">
        <authorList>
            <person name="Meier V. D."/>
            <person name="Meier V D."/>
        </authorList>
    </citation>
    <scope>NUCLEOTIDE SEQUENCE</scope>
    <source>
        <strain evidence="1">HLG_WM_MAG_10</strain>
    </source>
</reference>
<organism evidence="1">
    <name type="scientific">uncultured Aureispira sp</name>
    <dbReference type="NCBI Taxonomy" id="1331704"/>
    <lineage>
        <taxon>Bacteria</taxon>
        <taxon>Pseudomonadati</taxon>
        <taxon>Bacteroidota</taxon>
        <taxon>Saprospiria</taxon>
        <taxon>Saprospirales</taxon>
        <taxon>Saprospiraceae</taxon>
        <taxon>Aureispira</taxon>
        <taxon>environmental samples</taxon>
    </lineage>
</organism>
<sequence length="105" mass="12028">MYTNAAHCIQTYTNVKHRTGMYPNVHKCKCMKKTVVKLTDEQKKLSAALEYGDIGSLCKVLKVSRMTIWKTLNGKRESQCVWNAIQHLVGQRNAKREESISKQLS</sequence>
<dbReference type="EMBL" id="CACVAQ010000159">
    <property type="protein sequence ID" value="CAA6809917.1"/>
    <property type="molecule type" value="Genomic_DNA"/>
</dbReference>
<accession>A0A6S6SZI0</accession>
<proteinExistence type="predicted"/>
<protein>
    <submittedName>
        <fullName evidence="1">Uncharacterized protein</fullName>
    </submittedName>
</protein>
<name>A0A6S6SZI0_9BACT</name>
<evidence type="ECO:0000313" key="1">
    <source>
        <dbReference type="EMBL" id="CAA6809917.1"/>
    </source>
</evidence>
<dbReference type="AlphaFoldDB" id="A0A6S6SZI0"/>